<dbReference type="AlphaFoldDB" id="A0AAV7KPW0"/>
<dbReference type="Proteomes" id="UP001066276">
    <property type="component" value="Chromosome 12"/>
</dbReference>
<accession>A0AAV7KPW0</accession>
<dbReference type="EMBL" id="JANPWB010000016">
    <property type="protein sequence ID" value="KAJ1081371.1"/>
    <property type="molecule type" value="Genomic_DNA"/>
</dbReference>
<keyword evidence="3" id="KW-1185">Reference proteome</keyword>
<organism evidence="2 3">
    <name type="scientific">Pleurodeles waltl</name>
    <name type="common">Iberian ribbed newt</name>
    <dbReference type="NCBI Taxonomy" id="8319"/>
    <lineage>
        <taxon>Eukaryota</taxon>
        <taxon>Metazoa</taxon>
        <taxon>Chordata</taxon>
        <taxon>Craniata</taxon>
        <taxon>Vertebrata</taxon>
        <taxon>Euteleostomi</taxon>
        <taxon>Amphibia</taxon>
        <taxon>Batrachia</taxon>
        <taxon>Caudata</taxon>
        <taxon>Salamandroidea</taxon>
        <taxon>Salamandridae</taxon>
        <taxon>Pleurodelinae</taxon>
        <taxon>Pleurodeles</taxon>
    </lineage>
</organism>
<feature type="compositionally biased region" description="Basic and acidic residues" evidence="1">
    <location>
        <begin position="50"/>
        <end position="69"/>
    </location>
</feature>
<evidence type="ECO:0000313" key="3">
    <source>
        <dbReference type="Proteomes" id="UP001066276"/>
    </source>
</evidence>
<evidence type="ECO:0000313" key="2">
    <source>
        <dbReference type="EMBL" id="KAJ1081371.1"/>
    </source>
</evidence>
<evidence type="ECO:0000256" key="1">
    <source>
        <dbReference type="SAM" id="MobiDB-lite"/>
    </source>
</evidence>
<feature type="compositionally biased region" description="Polar residues" evidence="1">
    <location>
        <begin position="87"/>
        <end position="99"/>
    </location>
</feature>
<protein>
    <submittedName>
        <fullName evidence="2">Uncharacterized protein</fullName>
    </submittedName>
</protein>
<sequence length="136" mass="14926">MEDRSNTGLKKYKTVPDQTLSNAQNYEIVKVNSTPTGGQAAPTIGEAEADTGREAEADTGREAEADTGREPLATVEGGDVPQKGKSIRSSLPLPTSWFQMTGGASRESREQRLHFMQIMMLPNGMKYIIERLRQVL</sequence>
<feature type="region of interest" description="Disordered" evidence="1">
    <location>
        <begin position="32"/>
        <end position="105"/>
    </location>
</feature>
<gene>
    <name evidence="2" type="ORF">NDU88_001553</name>
</gene>
<name>A0AAV7KPW0_PLEWA</name>
<reference evidence="2" key="1">
    <citation type="journal article" date="2022" name="bioRxiv">
        <title>Sequencing and chromosome-scale assembly of the giantPleurodeles waltlgenome.</title>
        <authorList>
            <person name="Brown T."/>
            <person name="Elewa A."/>
            <person name="Iarovenko S."/>
            <person name="Subramanian E."/>
            <person name="Araus A.J."/>
            <person name="Petzold A."/>
            <person name="Susuki M."/>
            <person name="Suzuki K.-i.T."/>
            <person name="Hayashi T."/>
            <person name="Toyoda A."/>
            <person name="Oliveira C."/>
            <person name="Osipova E."/>
            <person name="Leigh N.D."/>
            <person name="Simon A."/>
            <person name="Yun M.H."/>
        </authorList>
    </citation>
    <scope>NUCLEOTIDE SEQUENCE</scope>
    <source>
        <strain evidence="2">20211129_DDA</strain>
        <tissue evidence="2">Liver</tissue>
    </source>
</reference>
<proteinExistence type="predicted"/>
<comment type="caution">
    <text evidence="2">The sequence shown here is derived from an EMBL/GenBank/DDBJ whole genome shotgun (WGS) entry which is preliminary data.</text>
</comment>